<keyword evidence="13 14" id="KW-0472">Membrane</keyword>
<dbReference type="PANTHER" id="PTHR24072">
    <property type="entry name" value="RHO FAMILY GTPASE"/>
    <property type="match status" value="1"/>
</dbReference>
<evidence type="ECO:0000256" key="8">
    <source>
        <dbReference type="ARBA" id="ARBA00022801"/>
    </source>
</evidence>
<keyword evidence="7 14" id="KW-1000">Mitochondrion outer membrane</keyword>
<dbReference type="PROSITE" id="PS51423">
    <property type="entry name" value="MIRO"/>
    <property type="match status" value="1"/>
</dbReference>
<dbReference type="GO" id="GO:0007005">
    <property type="term" value="P:mitochondrion organization"/>
    <property type="evidence" value="ECO:0007669"/>
    <property type="project" value="InterPro"/>
</dbReference>
<evidence type="ECO:0000256" key="4">
    <source>
        <dbReference type="ARBA" id="ARBA00022723"/>
    </source>
</evidence>
<dbReference type="SMART" id="SM00175">
    <property type="entry name" value="RAB"/>
    <property type="match status" value="1"/>
</dbReference>
<name>A0A1W0XA15_HYPEX</name>
<evidence type="ECO:0000256" key="10">
    <source>
        <dbReference type="ARBA" id="ARBA00022989"/>
    </source>
</evidence>
<dbReference type="PROSITE" id="PS50222">
    <property type="entry name" value="EF_HAND_2"/>
    <property type="match status" value="1"/>
</dbReference>
<evidence type="ECO:0000256" key="2">
    <source>
        <dbReference type="ARBA" id="ARBA00007981"/>
    </source>
</evidence>
<dbReference type="Gene3D" id="1.10.238.10">
    <property type="entry name" value="EF-hand"/>
    <property type="match status" value="2"/>
</dbReference>
<dbReference type="FunFam" id="3.40.50.300:FF:000170">
    <property type="entry name" value="Mitochondrial Rho GTPase"/>
    <property type="match status" value="1"/>
</dbReference>
<proteinExistence type="inferred from homology"/>
<keyword evidence="3 15" id="KW-0812">Transmembrane</keyword>
<sequence>MSAQGEAATKTRTIRLLLVGDEYVGKTSLILSLVSEQFPFSVPPRTQPITIPPDVTPERVATILVDTSMREQSENDISSEIVRADVICLVYSVVDDETFNRLSKYWLPLIREKLGDSHKVPVILVGNKSDERFEQGEQDSSLNRAIPIMHKFKEVETSLECSAKSMKNLAELFFYAQKAVLFPHAPLYNSAGQMLTEKCVTALTRVFKICDMDGDGVWNEEEMQEFQERCYNTPLLPQAMEEVRNCIAKHLPHGVKETGITLDGYLYLNMMFIHRGRQEATWTVLRKFGYDDDLELAESYRAITKLQPAIHKAEISTQGTHYLLCLFSKFDRDQDDLLSDSEFQNLLSVSSKRMIGQDWYQSVETDAKFALTRRGFISLFQLTAYFNPVYTADILAHFGYSYQMAEPDLNSAFDVHKDAPWEANKSSKEQPRKVILCNVIGNRGAGKTSFMEGFLGRNLSLQSKFRDKIDTQSPLHIINQISVYNTLKFLILRRTREYNLDPKEMKSDVNCFIFDASSRESFVYVQKYYERYQMHFGSRSVPSLFVAAKSDLIHDDGKLLEEVKAYCFEKGILPPHIISVNVTTVPSDIYLELATLATYRGAKTRFRVPQFGPGGGSIRQRVSSFLEWLYRRKLVISGCVVVMAIVAGCGVVHIRRTNPAVLQDLRNFRLPMFALKA</sequence>
<dbReference type="OrthoDB" id="10020961at2759"/>
<dbReference type="SMART" id="SM00173">
    <property type="entry name" value="RAS"/>
    <property type="match status" value="1"/>
</dbReference>
<dbReference type="SUPFAM" id="SSF52540">
    <property type="entry name" value="P-loop containing nucleoside triphosphate hydrolases"/>
    <property type="match status" value="2"/>
</dbReference>
<protein>
    <recommendedName>
        <fullName evidence="14">Mitochondrial Rho GTPase</fullName>
        <ecNumber evidence="14">3.6.5.-</ecNumber>
    </recommendedName>
</protein>
<dbReference type="GO" id="GO:0003924">
    <property type="term" value="F:GTPase activity"/>
    <property type="evidence" value="ECO:0007669"/>
    <property type="project" value="InterPro"/>
</dbReference>
<evidence type="ECO:0000256" key="3">
    <source>
        <dbReference type="ARBA" id="ARBA00022692"/>
    </source>
</evidence>
<dbReference type="GO" id="GO:0005741">
    <property type="term" value="C:mitochondrial outer membrane"/>
    <property type="evidence" value="ECO:0007669"/>
    <property type="project" value="UniProtKB-SubCell"/>
</dbReference>
<dbReference type="InterPro" id="IPR027417">
    <property type="entry name" value="P-loop_NTPase"/>
</dbReference>
<comment type="subcellular location">
    <subcellularLocation>
        <location evidence="1 14">Mitochondrion outer membrane</location>
        <topology evidence="1 14">Single-pass type IV membrane protein</topology>
    </subcellularLocation>
</comment>
<evidence type="ECO:0000259" key="17">
    <source>
        <dbReference type="PROSITE" id="PS51423"/>
    </source>
</evidence>
<dbReference type="GO" id="GO:0007264">
    <property type="term" value="P:small GTPase-mediated signal transduction"/>
    <property type="evidence" value="ECO:0007669"/>
    <property type="project" value="InterPro"/>
</dbReference>
<dbReference type="PROSITE" id="PS00018">
    <property type="entry name" value="EF_HAND_1"/>
    <property type="match status" value="1"/>
</dbReference>
<evidence type="ECO:0000256" key="13">
    <source>
        <dbReference type="ARBA" id="ARBA00023136"/>
    </source>
</evidence>
<dbReference type="GO" id="GO:0005525">
    <property type="term" value="F:GTP binding"/>
    <property type="evidence" value="ECO:0007669"/>
    <property type="project" value="UniProtKB-KW"/>
</dbReference>
<keyword evidence="9 14" id="KW-0106">Calcium</keyword>
<dbReference type="FunFam" id="1.10.238.10:FF:000011">
    <property type="entry name" value="Mitochondrial Rho GTPase"/>
    <property type="match status" value="1"/>
</dbReference>
<dbReference type="SUPFAM" id="SSF47473">
    <property type="entry name" value="EF-hand"/>
    <property type="match status" value="1"/>
</dbReference>
<organism evidence="18 19">
    <name type="scientific">Hypsibius exemplaris</name>
    <name type="common">Freshwater tardigrade</name>
    <dbReference type="NCBI Taxonomy" id="2072580"/>
    <lineage>
        <taxon>Eukaryota</taxon>
        <taxon>Metazoa</taxon>
        <taxon>Ecdysozoa</taxon>
        <taxon>Tardigrada</taxon>
        <taxon>Eutardigrada</taxon>
        <taxon>Parachela</taxon>
        <taxon>Hypsibioidea</taxon>
        <taxon>Hypsibiidae</taxon>
        <taxon>Hypsibius</taxon>
    </lineage>
</organism>
<evidence type="ECO:0000313" key="18">
    <source>
        <dbReference type="EMBL" id="OQV24366.1"/>
    </source>
</evidence>
<evidence type="ECO:0000313" key="19">
    <source>
        <dbReference type="Proteomes" id="UP000192578"/>
    </source>
</evidence>
<feature type="transmembrane region" description="Helical" evidence="15">
    <location>
        <begin position="634"/>
        <end position="654"/>
    </location>
</feature>
<dbReference type="GO" id="GO:0005509">
    <property type="term" value="F:calcium ion binding"/>
    <property type="evidence" value="ECO:0007669"/>
    <property type="project" value="InterPro"/>
</dbReference>
<reference evidence="19" key="1">
    <citation type="submission" date="2017-01" db="EMBL/GenBank/DDBJ databases">
        <title>Comparative genomics of anhydrobiosis in the tardigrade Hypsibius dujardini.</title>
        <authorList>
            <person name="Yoshida Y."/>
            <person name="Koutsovoulos G."/>
            <person name="Laetsch D."/>
            <person name="Stevens L."/>
            <person name="Kumar S."/>
            <person name="Horikawa D."/>
            <person name="Ishino K."/>
            <person name="Komine S."/>
            <person name="Tomita M."/>
            <person name="Blaxter M."/>
            <person name="Arakawa K."/>
        </authorList>
    </citation>
    <scope>NUCLEOTIDE SEQUENCE [LARGE SCALE GENOMIC DNA]</scope>
    <source>
        <strain evidence="19">Z151</strain>
    </source>
</reference>
<dbReference type="InterPro" id="IPR011992">
    <property type="entry name" value="EF-hand-dom_pair"/>
</dbReference>
<evidence type="ECO:0000256" key="12">
    <source>
        <dbReference type="ARBA" id="ARBA00023134"/>
    </source>
</evidence>
<dbReference type="InterPro" id="IPR001806">
    <property type="entry name" value="Small_GTPase"/>
</dbReference>
<dbReference type="EC" id="3.6.5.-" evidence="14"/>
<dbReference type="Pfam" id="PF08356">
    <property type="entry name" value="EF_assoc_2"/>
    <property type="match status" value="1"/>
</dbReference>
<keyword evidence="11 14" id="KW-0496">Mitochondrion</keyword>
<accession>A0A1W0XA15</accession>
<evidence type="ECO:0000256" key="7">
    <source>
        <dbReference type="ARBA" id="ARBA00022787"/>
    </source>
</evidence>
<evidence type="ECO:0000256" key="15">
    <source>
        <dbReference type="SAM" id="Phobius"/>
    </source>
</evidence>
<comment type="function">
    <text evidence="14">Mitochondrial GTPase involved in mitochondrial trafficking. Probably involved in control of anterograde transport of mitochondria and their subcellular distribution.</text>
</comment>
<keyword evidence="8 14" id="KW-0378">Hydrolase</keyword>
<evidence type="ECO:0000256" key="6">
    <source>
        <dbReference type="ARBA" id="ARBA00022741"/>
    </source>
</evidence>
<dbReference type="PRINTS" id="PR00449">
    <property type="entry name" value="RASTRNSFRMNG"/>
</dbReference>
<evidence type="ECO:0000256" key="11">
    <source>
        <dbReference type="ARBA" id="ARBA00023128"/>
    </source>
</evidence>
<dbReference type="AlphaFoldDB" id="A0A1W0XA15"/>
<dbReference type="Pfam" id="PF00071">
    <property type="entry name" value="Ras"/>
    <property type="match status" value="1"/>
</dbReference>
<dbReference type="InterPro" id="IPR013567">
    <property type="entry name" value="EF_hand_assoc_2"/>
</dbReference>
<keyword evidence="5" id="KW-0677">Repeat</keyword>
<dbReference type="InterPro" id="IPR021181">
    <property type="entry name" value="Miro"/>
</dbReference>
<dbReference type="Gene3D" id="3.40.50.300">
    <property type="entry name" value="P-loop containing nucleotide triphosphate hydrolases"/>
    <property type="match status" value="2"/>
</dbReference>
<dbReference type="InterPro" id="IPR003578">
    <property type="entry name" value="Small_GTPase_Rho"/>
</dbReference>
<keyword evidence="12 14" id="KW-0342">GTP-binding</keyword>
<gene>
    <name evidence="18" type="ORF">BV898_01903</name>
</gene>
<keyword evidence="4" id="KW-0479">Metal-binding</keyword>
<comment type="similarity">
    <text evidence="2 14">Belongs to the mitochondrial Rho GTPase family.</text>
</comment>
<dbReference type="PROSITE" id="PS51419">
    <property type="entry name" value="RAB"/>
    <property type="match status" value="1"/>
</dbReference>
<evidence type="ECO:0000256" key="9">
    <source>
        <dbReference type="ARBA" id="ARBA00022837"/>
    </source>
</evidence>
<dbReference type="PIRSF" id="PIRSF037488">
    <property type="entry name" value="Mt_Rho_GTPase"/>
    <property type="match status" value="1"/>
</dbReference>
<dbReference type="Proteomes" id="UP000192578">
    <property type="component" value="Unassembled WGS sequence"/>
</dbReference>
<dbReference type="EMBL" id="MTYJ01000007">
    <property type="protein sequence ID" value="OQV24366.1"/>
    <property type="molecule type" value="Genomic_DNA"/>
</dbReference>
<keyword evidence="6 14" id="KW-0547">Nucleotide-binding</keyword>
<dbReference type="InterPro" id="IPR018247">
    <property type="entry name" value="EF_Hand_1_Ca_BS"/>
</dbReference>
<evidence type="ECO:0000256" key="5">
    <source>
        <dbReference type="ARBA" id="ARBA00022737"/>
    </source>
</evidence>
<feature type="domain" description="Miro" evidence="17">
    <location>
        <begin position="11"/>
        <end position="182"/>
    </location>
</feature>
<evidence type="ECO:0000256" key="1">
    <source>
        <dbReference type="ARBA" id="ARBA00004200"/>
    </source>
</evidence>
<evidence type="ECO:0000256" key="14">
    <source>
        <dbReference type="PIRNR" id="PIRNR037488"/>
    </source>
</evidence>
<dbReference type="InterPro" id="IPR002048">
    <property type="entry name" value="EF_hand_dom"/>
</dbReference>
<keyword evidence="19" id="KW-1185">Reference proteome</keyword>
<evidence type="ECO:0000259" key="16">
    <source>
        <dbReference type="PROSITE" id="PS50222"/>
    </source>
</evidence>
<dbReference type="SMART" id="SM00174">
    <property type="entry name" value="RHO"/>
    <property type="match status" value="1"/>
</dbReference>
<comment type="caution">
    <text evidence="18">The sequence shown here is derived from an EMBL/GenBank/DDBJ whole genome shotgun (WGS) entry which is preliminary data.</text>
</comment>
<feature type="domain" description="EF-hand" evidence="16">
    <location>
        <begin position="318"/>
        <end position="353"/>
    </location>
</feature>
<keyword evidence="10 15" id="KW-1133">Transmembrane helix</keyword>
<dbReference type="InterPro" id="IPR020860">
    <property type="entry name" value="MIRO_dom"/>
</dbReference>